<keyword evidence="3" id="KW-1185">Reference proteome</keyword>
<protein>
    <submittedName>
        <fullName evidence="2">Uncharacterized protein</fullName>
    </submittedName>
</protein>
<sequence length="106" mass="11975">MFWSGRLSSAVISDSACEEAKVLNKMLVRSSSSTLFQLFNKPLPLTRLPSPSKIAIESSRPAIYDILEEGEIHKQQRTQHVRSSKTVVEDEWDDTNGIQEELRSAQ</sequence>
<dbReference type="AlphaFoldDB" id="A0AAD5QU31"/>
<evidence type="ECO:0000313" key="3">
    <source>
        <dbReference type="Proteomes" id="UP001196413"/>
    </source>
</evidence>
<organism evidence="2 3">
    <name type="scientific">Parelaphostrongylus tenuis</name>
    <name type="common">Meningeal worm</name>
    <dbReference type="NCBI Taxonomy" id="148309"/>
    <lineage>
        <taxon>Eukaryota</taxon>
        <taxon>Metazoa</taxon>
        <taxon>Ecdysozoa</taxon>
        <taxon>Nematoda</taxon>
        <taxon>Chromadorea</taxon>
        <taxon>Rhabditida</taxon>
        <taxon>Rhabditina</taxon>
        <taxon>Rhabditomorpha</taxon>
        <taxon>Strongyloidea</taxon>
        <taxon>Metastrongylidae</taxon>
        <taxon>Parelaphostrongylus</taxon>
    </lineage>
</organism>
<dbReference type="Proteomes" id="UP001196413">
    <property type="component" value="Unassembled WGS sequence"/>
</dbReference>
<comment type="caution">
    <text evidence="2">The sequence shown here is derived from an EMBL/GenBank/DDBJ whole genome shotgun (WGS) entry which is preliminary data.</text>
</comment>
<feature type="region of interest" description="Disordered" evidence="1">
    <location>
        <begin position="75"/>
        <end position="106"/>
    </location>
</feature>
<dbReference type="EMBL" id="JAHQIW010004308">
    <property type="protein sequence ID" value="KAJ1361915.1"/>
    <property type="molecule type" value="Genomic_DNA"/>
</dbReference>
<gene>
    <name evidence="2" type="ORF">KIN20_021300</name>
</gene>
<reference evidence="2" key="1">
    <citation type="submission" date="2021-06" db="EMBL/GenBank/DDBJ databases">
        <title>Parelaphostrongylus tenuis whole genome reference sequence.</title>
        <authorList>
            <person name="Garwood T.J."/>
            <person name="Larsen P.A."/>
            <person name="Fountain-Jones N.M."/>
            <person name="Garbe J.R."/>
            <person name="Macchietto M.G."/>
            <person name="Kania S.A."/>
            <person name="Gerhold R.W."/>
            <person name="Richards J.E."/>
            <person name="Wolf T.M."/>
        </authorList>
    </citation>
    <scope>NUCLEOTIDE SEQUENCE</scope>
    <source>
        <strain evidence="2">MNPRO001-30</strain>
        <tissue evidence="2">Meninges</tissue>
    </source>
</reference>
<accession>A0AAD5QU31</accession>
<evidence type="ECO:0000256" key="1">
    <source>
        <dbReference type="SAM" id="MobiDB-lite"/>
    </source>
</evidence>
<proteinExistence type="predicted"/>
<name>A0AAD5QU31_PARTN</name>
<evidence type="ECO:0000313" key="2">
    <source>
        <dbReference type="EMBL" id="KAJ1361915.1"/>
    </source>
</evidence>